<keyword evidence="3" id="KW-1185">Reference proteome</keyword>
<dbReference type="Proteomes" id="UP001150879">
    <property type="component" value="Unassembled WGS sequence"/>
</dbReference>
<reference evidence="2" key="1">
    <citation type="submission" date="2022-11" db="EMBL/GenBank/DDBJ databases">
        <authorList>
            <person name="Petersen C."/>
        </authorList>
    </citation>
    <scope>NUCLEOTIDE SEQUENCE</scope>
    <source>
        <strain evidence="2">IBT 16849</strain>
    </source>
</reference>
<name>A0A9W9J706_9EURO</name>
<evidence type="ECO:0000256" key="1">
    <source>
        <dbReference type="SAM" id="MobiDB-lite"/>
    </source>
</evidence>
<accession>A0A9W9J706</accession>
<evidence type="ECO:0000313" key="2">
    <source>
        <dbReference type="EMBL" id="KAJ5189465.1"/>
    </source>
</evidence>
<organism evidence="2 3">
    <name type="scientific">Penicillium cf. griseofulvum</name>
    <dbReference type="NCBI Taxonomy" id="2972120"/>
    <lineage>
        <taxon>Eukaryota</taxon>
        <taxon>Fungi</taxon>
        <taxon>Dikarya</taxon>
        <taxon>Ascomycota</taxon>
        <taxon>Pezizomycotina</taxon>
        <taxon>Eurotiomycetes</taxon>
        <taxon>Eurotiomycetidae</taxon>
        <taxon>Eurotiales</taxon>
        <taxon>Aspergillaceae</taxon>
        <taxon>Penicillium</taxon>
    </lineage>
</organism>
<evidence type="ECO:0000313" key="3">
    <source>
        <dbReference type="Proteomes" id="UP001150879"/>
    </source>
</evidence>
<protein>
    <submittedName>
        <fullName evidence="2">Uncharacterized protein</fullName>
    </submittedName>
</protein>
<feature type="region of interest" description="Disordered" evidence="1">
    <location>
        <begin position="59"/>
        <end position="103"/>
    </location>
</feature>
<gene>
    <name evidence="2" type="ORF">N7472_008479</name>
</gene>
<proteinExistence type="predicted"/>
<sequence>MDGAYLSSSGWDTTSNSSGEGVDNAPQTTILYRSGGVNASQIIINLFSPRAGSNWRLAQTDNWDPCQPEPDENEVTAPEIPTHDEGFLSRGGTQWKLRPSGSSRVRGHMEALEATFEAIIAMGTPDEAAQGEGEGYDSDTPWVEEVEDIADEYRDGDEDASLDEA</sequence>
<dbReference type="EMBL" id="JAPQKP010000005">
    <property type="protein sequence ID" value="KAJ5189465.1"/>
    <property type="molecule type" value="Genomic_DNA"/>
</dbReference>
<reference evidence="2" key="2">
    <citation type="journal article" date="2023" name="IMA Fungus">
        <title>Comparative genomic study of the Penicillium genus elucidates a diverse pangenome and 15 lateral gene transfer events.</title>
        <authorList>
            <person name="Petersen C."/>
            <person name="Sorensen T."/>
            <person name="Nielsen M.R."/>
            <person name="Sondergaard T.E."/>
            <person name="Sorensen J.L."/>
            <person name="Fitzpatrick D.A."/>
            <person name="Frisvad J.C."/>
            <person name="Nielsen K.L."/>
        </authorList>
    </citation>
    <scope>NUCLEOTIDE SEQUENCE</scope>
    <source>
        <strain evidence="2">IBT 16849</strain>
    </source>
</reference>
<feature type="compositionally biased region" description="Low complexity" evidence="1">
    <location>
        <begin position="7"/>
        <end position="19"/>
    </location>
</feature>
<dbReference type="AlphaFoldDB" id="A0A9W9J706"/>
<comment type="caution">
    <text evidence="2">The sequence shown here is derived from an EMBL/GenBank/DDBJ whole genome shotgun (WGS) entry which is preliminary data.</text>
</comment>
<feature type="region of interest" description="Disordered" evidence="1">
    <location>
        <begin position="1"/>
        <end position="24"/>
    </location>
</feature>